<dbReference type="Proteomes" id="UP000727407">
    <property type="component" value="Unassembled WGS sequence"/>
</dbReference>
<protein>
    <submittedName>
        <fullName evidence="2">Protein mesh</fullName>
    </submittedName>
</protein>
<evidence type="ECO:0000256" key="1">
    <source>
        <dbReference type="SAM" id="MobiDB-lite"/>
    </source>
</evidence>
<feature type="compositionally biased region" description="Basic and acidic residues" evidence="1">
    <location>
        <begin position="10"/>
        <end position="23"/>
    </location>
</feature>
<name>A0A8J4UWM7_CLAMG</name>
<gene>
    <name evidence="2" type="primary">mesh</name>
    <name evidence="2" type="ORF">DAT39_001051</name>
</gene>
<evidence type="ECO:0000313" key="3">
    <source>
        <dbReference type="Proteomes" id="UP000727407"/>
    </source>
</evidence>
<proteinExistence type="predicted"/>
<organism evidence="2 3">
    <name type="scientific">Clarias magur</name>
    <name type="common">Asian catfish</name>
    <name type="synonym">Macropteronotus magur</name>
    <dbReference type="NCBI Taxonomy" id="1594786"/>
    <lineage>
        <taxon>Eukaryota</taxon>
        <taxon>Metazoa</taxon>
        <taxon>Chordata</taxon>
        <taxon>Craniata</taxon>
        <taxon>Vertebrata</taxon>
        <taxon>Euteleostomi</taxon>
        <taxon>Actinopterygii</taxon>
        <taxon>Neopterygii</taxon>
        <taxon>Teleostei</taxon>
        <taxon>Ostariophysi</taxon>
        <taxon>Siluriformes</taxon>
        <taxon>Clariidae</taxon>
        <taxon>Clarias</taxon>
    </lineage>
</organism>
<reference evidence="2" key="1">
    <citation type="submission" date="2020-07" db="EMBL/GenBank/DDBJ databases">
        <title>Clarias magur genome sequencing, assembly and annotation.</title>
        <authorList>
            <person name="Kushwaha B."/>
            <person name="Kumar R."/>
            <person name="Das P."/>
            <person name="Joshi C.G."/>
            <person name="Kumar D."/>
            <person name="Nagpure N.S."/>
            <person name="Pandey M."/>
            <person name="Agarwal S."/>
            <person name="Srivastava S."/>
            <person name="Singh M."/>
            <person name="Sahoo L."/>
            <person name="Jayasankar P."/>
            <person name="Meher P.K."/>
            <person name="Koringa P.G."/>
            <person name="Iquebal M.A."/>
            <person name="Das S.P."/>
            <person name="Bit A."/>
            <person name="Patnaik S."/>
            <person name="Patel N."/>
            <person name="Shah T.M."/>
            <person name="Hinsu A."/>
            <person name="Jena J.K."/>
        </authorList>
    </citation>
    <scope>NUCLEOTIDE SEQUENCE</scope>
    <source>
        <strain evidence="2">CIFAMagur01</strain>
        <tissue evidence="2">Testis</tissue>
    </source>
</reference>
<comment type="caution">
    <text evidence="2">The sequence shown here is derived from an EMBL/GenBank/DDBJ whole genome shotgun (WGS) entry which is preliminary data.</text>
</comment>
<dbReference type="AlphaFoldDB" id="A0A8J4UWM7"/>
<keyword evidence="3" id="KW-1185">Reference proteome</keyword>
<feature type="non-terminal residue" evidence="2">
    <location>
        <position position="60"/>
    </location>
</feature>
<accession>A0A8J4UWM7</accession>
<sequence length="60" mass="6820">MSKHSNKHQKQSDPRCESDIEPQHKRNGEITYLLSGSPAWIGEEVECCCHGIAARMLLRL</sequence>
<evidence type="ECO:0000313" key="2">
    <source>
        <dbReference type="EMBL" id="KAF5909207.1"/>
    </source>
</evidence>
<dbReference type="EMBL" id="QNUK01000006">
    <property type="protein sequence ID" value="KAF5909207.1"/>
    <property type="molecule type" value="Genomic_DNA"/>
</dbReference>
<feature type="region of interest" description="Disordered" evidence="1">
    <location>
        <begin position="1"/>
        <end position="23"/>
    </location>
</feature>